<accession>A0A5M3MWQ4</accession>
<feature type="non-terminal residue" evidence="1">
    <location>
        <position position="338"/>
    </location>
</feature>
<reference evidence="2" key="1">
    <citation type="journal article" date="2012" name="Science">
        <title>The Paleozoic origin of enzymatic lignin decomposition reconstructed from 31 fungal genomes.</title>
        <authorList>
            <person name="Floudas D."/>
            <person name="Binder M."/>
            <person name="Riley R."/>
            <person name="Barry K."/>
            <person name="Blanchette R.A."/>
            <person name="Henrissat B."/>
            <person name="Martinez A.T."/>
            <person name="Otillar R."/>
            <person name="Spatafora J.W."/>
            <person name="Yadav J.S."/>
            <person name="Aerts A."/>
            <person name="Benoit I."/>
            <person name="Boyd A."/>
            <person name="Carlson A."/>
            <person name="Copeland A."/>
            <person name="Coutinho P.M."/>
            <person name="de Vries R.P."/>
            <person name="Ferreira P."/>
            <person name="Findley K."/>
            <person name="Foster B."/>
            <person name="Gaskell J."/>
            <person name="Glotzer D."/>
            <person name="Gorecki P."/>
            <person name="Heitman J."/>
            <person name="Hesse C."/>
            <person name="Hori C."/>
            <person name="Igarashi K."/>
            <person name="Jurgens J.A."/>
            <person name="Kallen N."/>
            <person name="Kersten P."/>
            <person name="Kohler A."/>
            <person name="Kuees U."/>
            <person name="Kumar T.K.A."/>
            <person name="Kuo A."/>
            <person name="LaButti K."/>
            <person name="Larrondo L.F."/>
            <person name="Lindquist E."/>
            <person name="Ling A."/>
            <person name="Lombard V."/>
            <person name="Lucas S."/>
            <person name="Lundell T."/>
            <person name="Martin R."/>
            <person name="McLaughlin D.J."/>
            <person name="Morgenstern I."/>
            <person name="Morin E."/>
            <person name="Murat C."/>
            <person name="Nagy L.G."/>
            <person name="Nolan M."/>
            <person name="Ohm R.A."/>
            <person name="Patyshakuliyeva A."/>
            <person name="Rokas A."/>
            <person name="Ruiz-Duenas F.J."/>
            <person name="Sabat G."/>
            <person name="Salamov A."/>
            <person name="Samejima M."/>
            <person name="Schmutz J."/>
            <person name="Slot J.C."/>
            <person name="St John F."/>
            <person name="Stenlid J."/>
            <person name="Sun H."/>
            <person name="Sun S."/>
            <person name="Syed K."/>
            <person name="Tsang A."/>
            <person name="Wiebenga A."/>
            <person name="Young D."/>
            <person name="Pisabarro A."/>
            <person name="Eastwood D.C."/>
            <person name="Martin F."/>
            <person name="Cullen D."/>
            <person name="Grigoriev I.V."/>
            <person name="Hibbett D.S."/>
        </authorList>
    </citation>
    <scope>NUCLEOTIDE SEQUENCE [LARGE SCALE GENOMIC DNA]</scope>
    <source>
        <strain evidence="2">RWD-64-598 SS2</strain>
    </source>
</reference>
<dbReference type="KEGG" id="cput:CONPUDRAFT_81410"/>
<sequence length="338" mass="38449">MHHALEISEVIQLVLSHVDNHWALENLAQVSKAFHEPAINALYSELDFWFEILRCLPQDLRKFKQEERPEGAFCGNWQPPWTIVRRSLLERNPLHYYLTGAQSFRRKMTEEEWALLRSRAANVHSIGVRDTGRDEVDPKEWHMYSHQSPFAAAAMTYQLDQSVIDAFMTAPQCLLFPSLRVLTLGHGCPPAILPMFLPPCLRRLRLSINAISDIARLPLSITELCPAVDSFSCHGHPLRNLDVSCRFISGWKHLRSITGVVPLDTHMWKHLTSLESLKTLEVHTFTPYSRPWFGTNISCLREIDNLSLTSGNFKGAADSLEGLLCSDGRSTKASVRQL</sequence>
<comment type="caution">
    <text evidence="1">The sequence shown here is derived from an EMBL/GenBank/DDBJ whole genome shotgun (WGS) entry which is preliminary data.</text>
</comment>
<evidence type="ECO:0008006" key="3">
    <source>
        <dbReference type="Google" id="ProtNLM"/>
    </source>
</evidence>
<dbReference type="EMBL" id="JH711576">
    <property type="protein sequence ID" value="EIW83500.1"/>
    <property type="molecule type" value="Genomic_DNA"/>
</dbReference>
<keyword evidence="2" id="KW-1185">Reference proteome</keyword>
<evidence type="ECO:0000313" key="2">
    <source>
        <dbReference type="Proteomes" id="UP000053558"/>
    </source>
</evidence>
<gene>
    <name evidence="1" type="ORF">CONPUDRAFT_81410</name>
</gene>
<dbReference type="RefSeq" id="XP_007766578.1">
    <property type="nucleotide sequence ID" value="XM_007768388.1"/>
</dbReference>
<proteinExistence type="predicted"/>
<dbReference type="Proteomes" id="UP000053558">
    <property type="component" value="Unassembled WGS sequence"/>
</dbReference>
<dbReference type="OrthoDB" id="3041441at2759"/>
<evidence type="ECO:0000313" key="1">
    <source>
        <dbReference type="EMBL" id="EIW83500.1"/>
    </source>
</evidence>
<organism evidence="1 2">
    <name type="scientific">Coniophora puteana (strain RWD-64-598)</name>
    <name type="common">Brown rot fungus</name>
    <dbReference type="NCBI Taxonomy" id="741705"/>
    <lineage>
        <taxon>Eukaryota</taxon>
        <taxon>Fungi</taxon>
        <taxon>Dikarya</taxon>
        <taxon>Basidiomycota</taxon>
        <taxon>Agaricomycotina</taxon>
        <taxon>Agaricomycetes</taxon>
        <taxon>Agaricomycetidae</taxon>
        <taxon>Boletales</taxon>
        <taxon>Coniophorineae</taxon>
        <taxon>Coniophoraceae</taxon>
        <taxon>Coniophora</taxon>
    </lineage>
</organism>
<dbReference type="AlphaFoldDB" id="A0A5M3MWQ4"/>
<protein>
    <recommendedName>
        <fullName evidence="3">F-box domain-containing protein</fullName>
    </recommendedName>
</protein>
<dbReference type="GeneID" id="19210236"/>
<name>A0A5M3MWQ4_CONPW</name>